<dbReference type="GO" id="GO:0016758">
    <property type="term" value="F:hexosyltransferase activity"/>
    <property type="evidence" value="ECO:0007669"/>
    <property type="project" value="TreeGrafter"/>
</dbReference>
<evidence type="ECO:0000256" key="2">
    <source>
        <dbReference type="ARBA" id="ARBA00022679"/>
    </source>
</evidence>
<sequence>MSKSVQINGYRVYPFKNRKAFLSFLKNGHWENILVALNAEKIIREDEELRDLVNKNIGYPDGVGAVWALRRAGKEAIKIPGAEFWLDIIEAFHKEKTFYLVGGKPEVMEDTIQKLKKQFPDLNLAGYRNGYFNEEEYQILKEEIFQKKPDIVFVAMGSPKQEYIMQELQEQHKALYMGLGGSFDVYTGYVQRAPNSWINLNLEWAYRLLKQPSRIGRQRVLVKFLYKLLLGKL</sequence>
<evidence type="ECO:0000313" key="4">
    <source>
        <dbReference type="Proteomes" id="UP000245533"/>
    </source>
</evidence>
<dbReference type="PANTHER" id="PTHR34136:SF1">
    <property type="entry name" value="UDP-N-ACETYL-D-MANNOSAMINURONIC ACID TRANSFERASE"/>
    <property type="match status" value="1"/>
</dbReference>
<proteinExistence type="predicted"/>
<dbReference type="OrthoDB" id="9771846at2"/>
<dbReference type="Pfam" id="PF03808">
    <property type="entry name" value="Glyco_tran_WecG"/>
    <property type="match status" value="1"/>
</dbReference>
<keyword evidence="1" id="KW-0328">Glycosyltransferase</keyword>
<evidence type="ECO:0000313" key="3">
    <source>
        <dbReference type="EMBL" id="PWN07469.1"/>
    </source>
</evidence>
<comment type="caution">
    <text evidence="3">The sequence shown here is derived from an EMBL/GenBank/DDBJ whole genome shotgun (WGS) entry which is preliminary data.</text>
</comment>
<keyword evidence="4" id="KW-1185">Reference proteome</keyword>
<dbReference type="PANTHER" id="PTHR34136">
    <property type="match status" value="1"/>
</dbReference>
<dbReference type="CDD" id="cd06533">
    <property type="entry name" value="Glyco_transf_WecG_TagA"/>
    <property type="match status" value="1"/>
</dbReference>
<protein>
    <submittedName>
        <fullName evidence="3">Glycosyltransferase</fullName>
    </submittedName>
</protein>
<gene>
    <name evidence="3" type="ORF">DDZ15_04185</name>
</gene>
<dbReference type="EMBL" id="QGGB01000003">
    <property type="protein sequence ID" value="PWN07469.1"/>
    <property type="molecule type" value="Genomic_DNA"/>
</dbReference>
<dbReference type="NCBIfam" id="TIGR00696">
    <property type="entry name" value="wecG_tagA_cpsF"/>
    <property type="match status" value="1"/>
</dbReference>
<dbReference type="InterPro" id="IPR004629">
    <property type="entry name" value="WecG_TagA_CpsF"/>
</dbReference>
<dbReference type="AlphaFoldDB" id="A0A316TVT5"/>
<evidence type="ECO:0000256" key="1">
    <source>
        <dbReference type="ARBA" id="ARBA00022676"/>
    </source>
</evidence>
<organism evidence="3 4">
    <name type="scientific">Rhodohalobacter mucosus</name>
    <dbReference type="NCBI Taxonomy" id="2079485"/>
    <lineage>
        <taxon>Bacteria</taxon>
        <taxon>Pseudomonadati</taxon>
        <taxon>Balneolota</taxon>
        <taxon>Balneolia</taxon>
        <taxon>Balneolales</taxon>
        <taxon>Balneolaceae</taxon>
        <taxon>Rhodohalobacter</taxon>
    </lineage>
</organism>
<keyword evidence="2 3" id="KW-0808">Transferase</keyword>
<dbReference type="Proteomes" id="UP000245533">
    <property type="component" value="Unassembled WGS sequence"/>
</dbReference>
<dbReference type="RefSeq" id="WP_109645197.1">
    <property type="nucleotide sequence ID" value="NZ_QGGB01000003.1"/>
</dbReference>
<accession>A0A316TVT5</accession>
<reference evidence="3 4" key="1">
    <citation type="submission" date="2018-05" db="EMBL/GenBank/DDBJ databases">
        <title>Rhodohalobacter halophilus gen. nov., sp. nov., a moderately halophilic member of the family Balneolaceae.</title>
        <authorList>
            <person name="Liu Z.-W."/>
        </authorList>
    </citation>
    <scope>NUCLEOTIDE SEQUENCE [LARGE SCALE GENOMIC DNA]</scope>
    <source>
        <strain evidence="3 4">8A47</strain>
    </source>
</reference>
<name>A0A316TVT5_9BACT</name>